<dbReference type="Proteomes" id="UP000002531">
    <property type="component" value="Chromosome"/>
</dbReference>
<dbReference type="HOGENOM" id="CLU_096103_0_0_5"/>
<reference evidence="2 3" key="1">
    <citation type="journal article" date="2006" name="Appl. Environ. Microbiol.">
        <title>Genome sequence of the chemolithoautotrophic nitrite-oxidizing bacterium Nitrobacter winogradskyi Nb-255.</title>
        <authorList>
            <person name="Starkenburg S.R."/>
            <person name="Chain P.S."/>
            <person name="Sayavedra-Soto L.A."/>
            <person name="Hauser L."/>
            <person name="Land M.L."/>
            <person name="Larimer F.W."/>
            <person name="Malfatti S.A."/>
            <person name="Klotz M.G."/>
            <person name="Bottomley P.J."/>
            <person name="Arp D.J."/>
            <person name="Hickey W.J."/>
        </authorList>
    </citation>
    <scope>NUCLEOTIDE SEQUENCE [LARGE SCALE GENOMIC DNA]</scope>
    <source>
        <strain evidence="3">ATCC 25391 / DSM 10237 / CIP 104748 / NCIMB 11846 / Nb-255</strain>
    </source>
</reference>
<proteinExistence type="predicted"/>
<dbReference type="Gene3D" id="1.10.287.110">
    <property type="entry name" value="DnaJ domain"/>
    <property type="match status" value="1"/>
</dbReference>
<accession>Q3SVM3</accession>
<sequence length="232" mass="26098">MRCQDLKPGALRCQRQIMPIDTSKFFDSIRIKPRAGAKQPRMREREEVIACEWPDCQSRGPHRAPKGRGNEGGYFHFCLDHVRAYNQSYNFFQGMNAEAVARYQKDALTGHRPTWKMGANGAKGKGRADAIDAEGVADPFSVFGELNGRGKWRSGPQFESKPETRKIFNAERKALQVLGLGADATLETVKAKYKMLVKQHHPDANGGDRSTEDRLIEIIKAYNYLKTVVRGA</sequence>
<keyword evidence="2" id="KW-0346">Stress response</keyword>
<gene>
    <name evidence="2" type="ordered locus">Nwi_0401</name>
</gene>
<feature type="domain" description="J" evidence="1">
    <location>
        <begin position="173"/>
        <end position="230"/>
    </location>
</feature>
<dbReference type="CDD" id="cd06257">
    <property type="entry name" value="DnaJ"/>
    <property type="match status" value="1"/>
</dbReference>
<protein>
    <submittedName>
        <fullName evidence="2">Heat shock protein DnaJ</fullName>
    </submittedName>
</protein>
<dbReference type="InterPro" id="IPR036869">
    <property type="entry name" value="J_dom_sf"/>
</dbReference>
<name>Q3SVM3_NITWN</name>
<dbReference type="KEGG" id="nwi:Nwi_0401"/>
<dbReference type="STRING" id="323098.Nwi_0401"/>
<dbReference type="SMART" id="SM00271">
    <property type="entry name" value="DnaJ"/>
    <property type="match status" value="1"/>
</dbReference>
<dbReference type="AlphaFoldDB" id="Q3SVM3"/>
<dbReference type="Pfam" id="PF00226">
    <property type="entry name" value="DnaJ"/>
    <property type="match status" value="1"/>
</dbReference>
<evidence type="ECO:0000259" key="1">
    <source>
        <dbReference type="PROSITE" id="PS50076"/>
    </source>
</evidence>
<dbReference type="eggNOG" id="COG2214">
    <property type="taxonomic scope" value="Bacteria"/>
</dbReference>
<dbReference type="PRINTS" id="PR00625">
    <property type="entry name" value="JDOMAIN"/>
</dbReference>
<dbReference type="PROSITE" id="PS50076">
    <property type="entry name" value="DNAJ_2"/>
    <property type="match status" value="1"/>
</dbReference>
<dbReference type="SUPFAM" id="SSF46565">
    <property type="entry name" value="Chaperone J-domain"/>
    <property type="match status" value="1"/>
</dbReference>
<evidence type="ECO:0000313" key="3">
    <source>
        <dbReference type="Proteomes" id="UP000002531"/>
    </source>
</evidence>
<evidence type="ECO:0000313" key="2">
    <source>
        <dbReference type="EMBL" id="ABA03668.1"/>
    </source>
</evidence>
<keyword evidence="3" id="KW-1185">Reference proteome</keyword>
<dbReference type="InterPro" id="IPR001623">
    <property type="entry name" value="DnaJ_domain"/>
</dbReference>
<organism evidence="2 3">
    <name type="scientific">Nitrobacter winogradskyi (strain ATCC 25391 / DSM 10237 / CIP 104748 / NCIMB 11846 / Nb-255)</name>
    <dbReference type="NCBI Taxonomy" id="323098"/>
    <lineage>
        <taxon>Bacteria</taxon>
        <taxon>Pseudomonadati</taxon>
        <taxon>Pseudomonadota</taxon>
        <taxon>Alphaproteobacteria</taxon>
        <taxon>Hyphomicrobiales</taxon>
        <taxon>Nitrobacteraceae</taxon>
        <taxon>Nitrobacter</taxon>
    </lineage>
</organism>
<dbReference type="EMBL" id="CP000115">
    <property type="protein sequence ID" value="ABA03668.1"/>
    <property type="molecule type" value="Genomic_DNA"/>
</dbReference>